<dbReference type="EMBL" id="CP045121">
    <property type="protein sequence ID" value="QIN80414.1"/>
    <property type="molecule type" value="Genomic_DNA"/>
</dbReference>
<feature type="domain" description="Methyltransferase" evidence="1">
    <location>
        <begin position="83"/>
        <end position="174"/>
    </location>
</feature>
<keyword evidence="2" id="KW-0808">Transferase</keyword>
<dbReference type="Pfam" id="PF13649">
    <property type="entry name" value="Methyltransf_25"/>
    <property type="match status" value="1"/>
</dbReference>
<organism evidence="2 3">
    <name type="scientific">Rubrobacter marinus</name>
    <dbReference type="NCBI Taxonomy" id="2653852"/>
    <lineage>
        <taxon>Bacteria</taxon>
        <taxon>Bacillati</taxon>
        <taxon>Actinomycetota</taxon>
        <taxon>Rubrobacteria</taxon>
        <taxon>Rubrobacterales</taxon>
        <taxon>Rubrobacteraceae</taxon>
        <taxon>Rubrobacter</taxon>
    </lineage>
</organism>
<dbReference type="InterPro" id="IPR029063">
    <property type="entry name" value="SAM-dependent_MTases_sf"/>
</dbReference>
<keyword evidence="3" id="KW-1185">Reference proteome</keyword>
<dbReference type="Gene3D" id="3.40.50.150">
    <property type="entry name" value="Vaccinia Virus protein VP39"/>
    <property type="match status" value="1"/>
</dbReference>
<protein>
    <submittedName>
        <fullName evidence="2">Methyltransferase domain-containing protein</fullName>
    </submittedName>
</protein>
<dbReference type="Gene3D" id="2.20.130.10">
    <property type="entry name" value="CAC2371-like domains"/>
    <property type="match status" value="1"/>
</dbReference>
<name>A0A6G8Q1P9_9ACTN</name>
<gene>
    <name evidence="2" type="ORF">GBA65_19980</name>
</gene>
<evidence type="ECO:0000313" key="3">
    <source>
        <dbReference type="Proteomes" id="UP000502706"/>
    </source>
</evidence>
<dbReference type="KEGG" id="rmar:GBA65_19980"/>
<evidence type="ECO:0000313" key="2">
    <source>
        <dbReference type="EMBL" id="QIN80414.1"/>
    </source>
</evidence>
<reference evidence="2 3" key="1">
    <citation type="submission" date="2019-10" db="EMBL/GenBank/DDBJ databases">
        <title>Rubrobacter sp nov SCSIO 52915 isolated from a deep-sea sediment in the South China Sea.</title>
        <authorList>
            <person name="Chen R.W."/>
        </authorList>
    </citation>
    <scope>NUCLEOTIDE SEQUENCE [LARGE SCALE GENOMIC DNA]</scope>
    <source>
        <strain evidence="2 3">SCSIO 52915</strain>
    </source>
</reference>
<dbReference type="AlphaFoldDB" id="A0A6G8Q1P9"/>
<accession>A0A6G8Q1P9</accession>
<dbReference type="SUPFAM" id="SSF53335">
    <property type="entry name" value="S-adenosyl-L-methionine-dependent methyltransferases"/>
    <property type="match status" value="1"/>
</dbReference>
<proteinExistence type="predicted"/>
<dbReference type="Proteomes" id="UP000502706">
    <property type="component" value="Chromosome"/>
</dbReference>
<keyword evidence="2" id="KW-0489">Methyltransferase</keyword>
<dbReference type="CDD" id="cd02440">
    <property type="entry name" value="AdoMet_MTases"/>
    <property type="match status" value="1"/>
</dbReference>
<evidence type="ECO:0000259" key="1">
    <source>
        <dbReference type="Pfam" id="PF13649"/>
    </source>
</evidence>
<sequence length="296" mass="32600">MEYFNPCRRKRRALFPDLCHPPLGRVPSRGLYSVPRSTERKKEQRAHLAAEYDPLSDLYDIEYDHDYDLPFWLALAERENGAVVEWGAGTGRLAIPLSDAGHDVTAVEASEGMVAAGREKGGAVRWVRGDMRDASLGRSYGLTICAFNSFLCLLSINDALSFLRNAREHLAPAGLLGVEVSAFSPDELSDGPGGPALRHDFTRERPDGGRLERFSVSRYDPASQLLYMRLFYELYGSLGALESKRGHELTIRIVGRGELALALGLAGFEVEAVYGGFEGEPFDADSNHLIVLARPA</sequence>
<dbReference type="InterPro" id="IPR041698">
    <property type="entry name" value="Methyltransf_25"/>
</dbReference>
<dbReference type="GO" id="GO:0032259">
    <property type="term" value="P:methylation"/>
    <property type="evidence" value="ECO:0007669"/>
    <property type="project" value="UniProtKB-KW"/>
</dbReference>
<dbReference type="GO" id="GO:0008168">
    <property type="term" value="F:methyltransferase activity"/>
    <property type="evidence" value="ECO:0007669"/>
    <property type="project" value="UniProtKB-KW"/>
</dbReference>